<evidence type="ECO:0000313" key="3">
    <source>
        <dbReference type="Proteomes" id="UP000323386"/>
    </source>
</evidence>
<keyword evidence="3" id="KW-1185">Reference proteome</keyword>
<protein>
    <submittedName>
        <fullName evidence="2">Uncharacterized protein</fullName>
    </submittedName>
</protein>
<name>A0A5C3F8G8_9BASI</name>
<feature type="compositionally biased region" description="Basic and acidic residues" evidence="1">
    <location>
        <begin position="104"/>
        <end position="113"/>
    </location>
</feature>
<dbReference type="AlphaFoldDB" id="A0A5C3F8G8"/>
<evidence type="ECO:0000313" key="2">
    <source>
        <dbReference type="EMBL" id="SPO40764.1"/>
    </source>
</evidence>
<evidence type="ECO:0000256" key="1">
    <source>
        <dbReference type="SAM" id="MobiDB-lite"/>
    </source>
</evidence>
<feature type="region of interest" description="Disordered" evidence="1">
    <location>
        <begin position="85"/>
        <end position="113"/>
    </location>
</feature>
<reference evidence="2 3" key="1">
    <citation type="submission" date="2018-03" db="EMBL/GenBank/DDBJ databases">
        <authorList>
            <person name="Guldener U."/>
        </authorList>
    </citation>
    <scope>NUCLEOTIDE SEQUENCE [LARGE SCALE GENOMIC DNA]</scope>
    <source>
        <strain evidence="2 3">DAOM196992</strain>
    </source>
</reference>
<accession>A0A5C3F8G8</accession>
<dbReference type="Proteomes" id="UP000323386">
    <property type="component" value="Unassembled WGS sequence"/>
</dbReference>
<sequence length="138" mass="15299">MGQYDGTERGRAMRHDPYFGWTDPVSAGRVAVSTSAQANVRGLALLQTPSRRTHGSLPAYLPVTRFSARRAQFFFFALSALSQPSSSQAARTPVGRLGFHRAKERQSRRAEERRKVVIRVLVDPRPSSAPFSQPPPHA</sequence>
<proteinExistence type="predicted"/>
<dbReference type="EMBL" id="OOIP01000022">
    <property type="protein sequence ID" value="SPO40764.1"/>
    <property type="molecule type" value="Genomic_DNA"/>
</dbReference>
<organism evidence="2 3">
    <name type="scientific">Pseudozyma flocculosa</name>
    <dbReference type="NCBI Taxonomy" id="84751"/>
    <lineage>
        <taxon>Eukaryota</taxon>
        <taxon>Fungi</taxon>
        <taxon>Dikarya</taxon>
        <taxon>Basidiomycota</taxon>
        <taxon>Ustilaginomycotina</taxon>
        <taxon>Ustilaginomycetes</taxon>
        <taxon>Ustilaginales</taxon>
        <taxon>Ustilaginaceae</taxon>
        <taxon>Pseudozyma</taxon>
    </lineage>
</organism>
<gene>
    <name evidence="2" type="ORF">PSFLO_06246</name>
</gene>